<evidence type="ECO:0000259" key="8">
    <source>
        <dbReference type="Pfam" id="PF01937"/>
    </source>
</evidence>
<dbReference type="GO" id="GO:0006974">
    <property type="term" value="P:DNA damage response"/>
    <property type="evidence" value="ECO:0007669"/>
    <property type="project" value="TreeGrafter"/>
</dbReference>
<evidence type="ECO:0000256" key="5">
    <source>
        <dbReference type="ARBA" id="ARBA00023211"/>
    </source>
</evidence>
<sequence length="378" mass="43270">MSAINPANPPRPALIATDKTSFAYTTTRIRWPVIVTKIVDTLFQACHALDDEEKKRTEGKAIISSIGALKYGMERDKPLTPISDDSNPDIATWNNVYNTYFSNSTWYTTPWLFTECYLYRRIYSYFARSTYWSTYDPFSQQKETAFKASQVAMVALAERIDELISSEGLRLDHRIVFHELVQISLWGNASDLSLLSSLDPRELGKLQSTGAEELGKIEKNILRNDIDLFWNKIRDSKGSRIDFVLDNTAQRWQGYVDSNIWVVKTNYFWVSPYAYWHLPEQKELFDDIKQAAVVVFKGDLNFRKLVYDCKWDFATPFEEAIGPMATEEGVPSVVTLRTSKADVIVGLPEGTAEKLNAVENDWLYSGKYAIVEFSRGTK</sequence>
<evidence type="ECO:0000313" key="9">
    <source>
        <dbReference type="EMBL" id="CAG8451462.1"/>
    </source>
</evidence>
<evidence type="ECO:0000256" key="3">
    <source>
        <dbReference type="ARBA" id="ARBA00022723"/>
    </source>
</evidence>
<gene>
    <name evidence="9" type="ORF">PBRASI_LOCUS57</name>
</gene>
<comment type="cofactor">
    <cofactor evidence="7">
        <name>Mn(2+)</name>
        <dbReference type="ChEBI" id="CHEBI:29035"/>
    </cofactor>
    <cofactor evidence="7">
        <name>Ni(2+)</name>
        <dbReference type="ChEBI" id="CHEBI:49786"/>
    </cofactor>
</comment>
<feature type="domain" description="Damage-control phosphatase ARMT1-like metal-binding" evidence="8">
    <location>
        <begin position="252"/>
        <end position="355"/>
    </location>
</feature>
<dbReference type="EMBL" id="CAJVPI010000003">
    <property type="protein sequence ID" value="CAG8451462.1"/>
    <property type="molecule type" value="Genomic_DNA"/>
</dbReference>
<comment type="function">
    <text evidence="7">Metal-dependent phosphatase that shows phosphatase activity against several substrates, including fructose-1-phosphate and fructose-6-phosphate. Its preference for fructose-1-phosphate, a strong glycating agent that causes DNA damage rather than a canonical yeast metabolite, suggests a damage-control function in hexose phosphate metabolism.</text>
</comment>
<accession>A0A9N8VI51</accession>
<comment type="catalytic activity">
    <reaction evidence="6 7">
        <text>beta-D-fructose 6-phosphate = dihydroxyacetone + D-glyceraldehyde 3-phosphate</text>
        <dbReference type="Rhea" id="RHEA:28002"/>
        <dbReference type="ChEBI" id="CHEBI:16016"/>
        <dbReference type="ChEBI" id="CHEBI:57634"/>
        <dbReference type="ChEBI" id="CHEBI:59776"/>
    </reaction>
</comment>
<dbReference type="Gene3D" id="1.20.930.60">
    <property type="match status" value="1"/>
</dbReference>
<dbReference type="SUPFAM" id="SSF111321">
    <property type="entry name" value="AF1104-like"/>
    <property type="match status" value="1"/>
</dbReference>
<dbReference type="PANTHER" id="PTHR12260">
    <property type="entry name" value="DAMAGE-CONTROL PHOSPHATASE ARMT1"/>
    <property type="match status" value="1"/>
</dbReference>
<dbReference type="PANTHER" id="PTHR12260:SF6">
    <property type="entry name" value="DAMAGE-CONTROL PHOSPHATASE ARMT1"/>
    <property type="match status" value="1"/>
</dbReference>
<dbReference type="InterPro" id="IPR036075">
    <property type="entry name" value="ARMT-1-like_metal-bd_sf"/>
</dbReference>
<comment type="similarity">
    <text evidence="2 7">Belongs to the damage-control phosphatase family. Sugar phosphate phosphatase III subfamily.</text>
</comment>
<proteinExistence type="inferred from homology"/>
<dbReference type="GO" id="GO:0005634">
    <property type="term" value="C:nucleus"/>
    <property type="evidence" value="ECO:0007669"/>
    <property type="project" value="TreeGrafter"/>
</dbReference>
<dbReference type="AlphaFoldDB" id="A0A9N8VI51"/>
<dbReference type="FunFam" id="1.20.930.60:FF:000002">
    <property type="entry name" value="Protein-glutamate O-methyltransferase C1393.13"/>
    <property type="match status" value="1"/>
</dbReference>
<evidence type="ECO:0000256" key="7">
    <source>
        <dbReference type="RuleBase" id="RU367030"/>
    </source>
</evidence>
<dbReference type="OrthoDB" id="541375at2759"/>
<organism evidence="9 10">
    <name type="scientific">Paraglomus brasilianum</name>
    <dbReference type="NCBI Taxonomy" id="144538"/>
    <lineage>
        <taxon>Eukaryota</taxon>
        <taxon>Fungi</taxon>
        <taxon>Fungi incertae sedis</taxon>
        <taxon>Mucoromycota</taxon>
        <taxon>Glomeromycotina</taxon>
        <taxon>Glomeromycetes</taxon>
        <taxon>Paraglomerales</taxon>
        <taxon>Paraglomeraceae</taxon>
        <taxon>Paraglomus</taxon>
    </lineage>
</organism>
<dbReference type="Proteomes" id="UP000789739">
    <property type="component" value="Unassembled WGS sequence"/>
</dbReference>
<keyword evidence="10" id="KW-1185">Reference proteome</keyword>
<keyword evidence="3 7" id="KW-0479">Metal-binding</keyword>
<keyword evidence="4 7" id="KW-0378">Hydrolase</keyword>
<dbReference type="InterPro" id="IPR039763">
    <property type="entry name" value="ARMT1"/>
</dbReference>
<dbReference type="GO" id="GO:0016791">
    <property type="term" value="F:phosphatase activity"/>
    <property type="evidence" value="ECO:0007669"/>
    <property type="project" value="TreeGrafter"/>
</dbReference>
<evidence type="ECO:0000256" key="6">
    <source>
        <dbReference type="ARBA" id="ARBA00048809"/>
    </source>
</evidence>
<name>A0A9N8VI51_9GLOM</name>
<dbReference type="GO" id="GO:0046872">
    <property type="term" value="F:metal ion binding"/>
    <property type="evidence" value="ECO:0007669"/>
    <property type="project" value="UniProtKB-UniRule"/>
</dbReference>
<comment type="domain">
    <text evidence="7">Subfamily III proteins have a conserved RTxK motif about 40-50 residues from the C-terminus; the threonine may be replaced by serine or cysteine.</text>
</comment>
<comment type="caution">
    <text evidence="9">The sequence shown here is derived from an EMBL/GenBank/DDBJ whole genome shotgun (WGS) entry which is preliminary data.</text>
</comment>
<protein>
    <recommendedName>
        <fullName evidence="7">Sugar phosphate phosphatase</fullName>
        <ecNumber evidence="7">3.1.3.-</ecNumber>
    </recommendedName>
</protein>
<reference evidence="9" key="1">
    <citation type="submission" date="2021-06" db="EMBL/GenBank/DDBJ databases">
        <authorList>
            <person name="Kallberg Y."/>
            <person name="Tangrot J."/>
            <person name="Rosling A."/>
        </authorList>
    </citation>
    <scope>NUCLEOTIDE SEQUENCE</scope>
    <source>
        <strain evidence="9">BR232B</strain>
    </source>
</reference>
<evidence type="ECO:0000256" key="4">
    <source>
        <dbReference type="ARBA" id="ARBA00022801"/>
    </source>
</evidence>
<evidence type="ECO:0000256" key="1">
    <source>
        <dbReference type="ARBA" id="ARBA00001326"/>
    </source>
</evidence>
<keyword evidence="5 7" id="KW-0464">Manganese</keyword>
<feature type="domain" description="Damage-control phosphatase ARMT1-like metal-binding" evidence="8">
    <location>
        <begin position="28"/>
        <end position="248"/>
    </location>
</feature>
<dbReference type="Pfam" id="PF01937">
    <property type="entry name" value="ARMT1-like_dom"/>
    <property type="match status" value="2"/>
</dbReference>
<comment type="catalytic activity">
    <reaction evidence="1 7">
        <text>beta-D-fructose 1-phosphate + H2O = D-fructose + phosphate</text>
        <dbReference type="Rhea" id="RHEA:35603"/>
        <dbReference type="ChEBI" id="CHEBI:15377"/>
        <dbReference type="ChEBI" id="CHEBI:37721"/>
        <dbReference type="ChEBI" id="CHEBI:43474"/>
        <dbReference type="ChEBI" id="CHEBI:138881"/>
    </reaction>
</comment>
<evidence type="ECO:0000256" key="2">
    <source>
        <dbReference type="ARBA" id="ARBA00009519"/>
    </source>
</evidence>
<dbReference type="InterPro" id="IPR002791">
    <property type="entry name" value="ARMT1-like_metal-bd"/>
</dbReference>
<dbReference type="EC" id="3.1.3.-" evidence="7"/>
<evidence type="ECO:0000313" key="10">
    <source>
        <dbReference type="Proteomes" id="UP000789739"/>
    </source>
</evidence>